<dbReference type="PROSITE" id="PS50982">
    <property type="entry name" value="MBD"/>
    <property type="match status" value="1"/>
</dbReference>
<gene>
    <name evidence="10" type="ORF">HS088_TW17G00888</name>
</gene>
<dbReference type="PROSITE" id="PS50157">
    <property type="entry name" value="ZINC_FINGER_C2H2_2"/>
    <property type="match status" value="1"/>
</dbReference>
<evidence type="ECO:0000259" key="9">
    <source>
        <dbReference type="PROSITE" id="PS50982"/>
    </source>
</evidence>
<dbReference type="InterPro" id="IPR037472">
    <property type="entry name" value="MBD8"/>
</dbReference>
<evidence type="ECO:0000313" key="11">
    <source>
        <dbReference type="Proteomes" id="UP000593562"/>
    </source>
</evidence>
<keyword evidence="3" id="KW-0238">DNA-binding</keyword>
<feature type="compositionally biased region" description="Polar residues" evidence="7">
    <location>
        <begin position="66"/>
        <end position="76"/>
    </location>
</feature>
<feature type="region of interest" description="Disordered" evidence="7">
    <location>
        <begin position="66"/>
        <end position="105"/>
    </location>
</feature>
<dbReference type="EMBL" id="JAAARO010000017">
    <property type="protein sequence ID" value="KAF5733346.1"/>
    <property type="molecule type" value="Genomic_DNA"/>
</dbReference>
<keyword evidence="6" id="KW-0863">Zinc-finger</keyword>
<dbReference type="SMART" id="SM00355">
    <property type="entry name" value="ZnF_C2H2"/>
    <property type="match status" value="2"/>
</dbReference>
<organism evidence="10 11">
    <name type="scientific">Tripterygium wilfordii</name>
    <name type="common">Thunder God vine</name>
    <dbReference type="NCBI Taxonomy" id="458696"/>
    <lineage>
        <taxon>Eukaryota</taxon>
        <taxon>Viridiplantae</taxon>
        <taxon>Streptophyta</taxon>
        <taxon>Embryophyta</taxon>
        <taxon>Tracheophyta</taxon>
        <taxon>Spermatophyta</taxon>
        <taxon>Magnoliopsida</taxon>
        <taxon>eudicotyledons</taxon>
        <taxon>Gunneridae</taxon>
        <taxon>Pentapetalae</taxon>
        <taxon>rosids</taxon>
        <taxon>fabids</taxon>
        <taxon>Celastrales</taxon>
        <taxon>Celastraceae</taxon>
        <taxon>Tripterygium</taxon>
    </lineage>
</organism>
<proteinExistence type="predicted"/>
<evidence type="ECO:0000256" key="3">
    <source>
        <dbReference type="ARBA" id="ARBA00023125"/>
    </source>
</evidence>
<evidence type="ECO:0008006" key="12">
    <source>
        <dbReference type="Google" id="ProtNLM"/>
    </source>
</evidence>
<keyword evidence="6" id="KW-0862">Zinc</keyword>
<protein>
    <recommendedName>
        <fullName evidence="12">Methyl-CpG-binding domain-containing protein 8</fullName>
    </recommendedName>
</protein>
<sequence length="830" mass="92784">MTAAVQPQAPPRAPPELNINVGSLPYIDMSTLTQSELQALSLCSLSAPRNKEDIVTPIIDRSVFNESAGSRRQTFSRPHQHPHQHRHRLAGLLPLSKPPPNTVDPDPVENSYIIRSLKQLLTSNPNFNQQDFEFINSVKPPPPPLSILPSLGLENLKRKRGRKPKVRTVSSVEDRERAVGLRITNKNGVVVDLVKLANLEDPYGEELRRRTAGMERDDELLGFFSQLGGQWCSRRKKRKIVDASVFGNALPDGWKLLLGLRRREGRASVYCRRYISPGGQHFVSCKEVSAYLQSYFGCSNMPLMIDQADDNIQKDNGVASESHAGIVHCDDRGPSIEYEEEDAVLVIDNLAEVPILELFECHKCNVKCEDKDTYFQHLLSSFHRKTTKRHRFGSVGDGVIVKDGKYECQFCHKVFHEKRRYNSHVGIHVRNYVSGREETPANTPLQKKIGSPTGEEMRAKISRMDALIEIAQNSILEDSSAGPSDEPNNMSICDKHQMVSIPKIPASISDCDIHDDSTFCKLELSDGMINENPDKDLDQQKIDYTLTGEKIEEIDNAVNEEITMDSLYVNGHRTGTSEGSGEKDCLAFPTIGVDKSNLEQDIGSQSRSSLALLNEEIFGVENNVKWVSAFSSENPNLDEMNDCGQILVEMDVGINNGRPTNDTMETVRQTSEEKKLHSGVPESSMPSVQPLHDVTFNDILDQQRENEFCSIDQRLDNTAGFEELRLDEMEQIKFSFGAVQESLSPPKAQMEFKNNSVMGGTYGSSLQFGAENMLSMACSQQLTTTCMWCGMEFDHQAIESEIQSNSVGYMCPTCKAKISGQLNFMDNVLP</sequence>
<dbReference type="SUPFAM" id="SSF54171">
    <property type="entry name" value="DNA-binding domain"/>
    <property type="match status" value="1"/>
</dbReference>
<comment type="caution">
    <text evidence="10">The sequence shown here is derived from an EMBL/GenBank/DDBJ whole genome shotgun (WGS) entry which is preliminary data.</text>
</comment>
<evidence type="ECO:0000259" key="8">
    <source>
        <dbReference type="PROSITE" id="PS50157"/>
    </source>
</evidence>
<accession>A0A7J7CH37</accession>
<dbReference type="GO" id="GO:0005634">
    <property type="term" value="C:nucleus"/>
    <property type="evidence" value="ECO:0007669"/>
    <property type="project" value="UniProtKB-SubCell"/>
</dbReference>
<keyword evidence="5" id="KW-0539">Nucleus</keyword>
<keyword evidence="11" id="KW-1185">Reference proteome</keyword>
<dbReference type="InParanoid" id="A0A7J7CH37"/>
<name>A0A7J7CH37_TRIWF</name>
<reference evidence="10 11" key="1">
    <citation type="journal article" date="2020" name="Nat. Commun.">
        <title>Genome of Tripterygium wilfordii and identification of cytochrome P450 involved in triptolide biosynthesis.</title>
        <authorList>
            <person name="Tu L."/>
            <person name="Su P."/>
            <person name="Zhang Z."/>
            <person name="Gao L."/>
            <person name="Wang J."/>
            <person name="Hu T."/>
            <person name="Zhou J."/>
            <person name="Zhang Y."/>
            <person name="Zhao Y."/>
            <person name="Liu Y."/>
            <person name="Song Y."/>
            <person name="Tong Y."/>
            <person name="Lu Y."/>
            <person name="Yang J."/>
            <person name="Xu C."/>
            <person name="Jia M."/>
            <person name="Peters R.J."/>
            <person name="Huang L."/>
            <person name="Gao W."/>
        </authorList>
    </citation>
    <scope>NUCLEOTIDE SEQUENCE [LARGE SCALE GENOMIC DNA]</scope>
    <source>
        <strain evidence="11">cv. XIE 37</strain>
        <tissue evidence="10">Leaf</tissue>
    </source>
</reference>
<dbReference type="PROSITE" id="PS00028">
    <property type="entry name" value="ZINC_FINGER_C2H2_1"/>
    <property type="match status" value="1"/>
</dbReference>
<dbReference type="PANTHER" id="PTHR37701">
    <property type="entry name" value="METHYL-CPG-BINDING DOMAIN-CONTAINING PROTEIN 8"/>
    <property type="match status" value="1"/>
</dbReference>
<dbReference type="Gene3D" id="3.30.890.10">
    <property type="entry name" value="Methyl-cpg-binding Protein 2, Chain A"/>
    <property type="match status" value="1"/>
</dbReference>
<evidence type="ECO:0000256" key="2">
    <source>
        <dbReference type="ARBA" id="ARBA00023015"/>
    </source>
</evidence>
<feature type="domain" description="MBD" evidence="9">
    <location>
        <begin position="240"/>
        <end position="312"/>
    </location>
</feature>
<dbReference type="InterPro" id="IPR001739">
    <property type="entry name" value="Methyl_CpG_DNA-bd"/>
</dbReference>
<keyword evidence="2" id="KW-0805">Transcription regulation</keyword>
<dbReference type="InterPro" id="IPR016177">
    <property type="entry name" value="DNA-bd_dom_sf"/>
</dbReference>
<evidence type="ECO:0000313" key="10">
    <source>
        <dbReference type="EMBL" id="KAF5733346.1"/>
    </source>
</evidence>
<dbReference type="OrthoDB" id="1893318at2759"/>
<keyword evidence="4" id="KW-0804">Transcription</keyword>
<dbReference type="PANTHER" id="PTHR37701:SF19">
    <property type="entry name" value="METHYL-CPG-BINDING DOMAIN PROTEIN"/>
    <property type="match status" value="1"/>
</dbReference>
<evidence type="ECO:0000256" key="6">
    <source>
        <dbReference type="PROSITE-ProRule" id="PRU00042"/>
    </source>
</evidence>
<dbReference type="GO" id="GO:0008270">
    <property type="term" value="F:zinc ion binding"/>
    <property type="evidence" value="ECO:0007669"/>
    <property type="project" value="UniProtKB-KW"/>
</dbReference>
<dbReference type="InterPro" id="IPR013087">
    <property type="entry name" value="Znf_C2H2_type"/>
</dbReference>
<comment type="subcellular location">
    <subcellularLocation>
        <location evidence="1">Nucleus</location>
    </subcellularLocation>
</comment>
<evidence type="ECO:0000256" key="5">
    <source>
        <dbReference type="ARBA" id="ARBA00023242"/>
    </source>
</evidence>
<dbReference type="Proteomes" id="UP000593562">
    <property type="component" value="Unassembled WGS sequence"/>
</dbReference>
<dbReference type="AlphaFoldDB" id="A0A7J7CH37"/>
<feature type="domain" description="C2H2-type" evidence="8">
    <location>
        <begin position="406"/>
        <end position="433"/>
    </location>
</feature>
<evidence type="ECO:0000256" key="7">
    <source>
        <dbReference type="SAM" id="MobiDB-lite"/>
    </source>
</evidence>
<feature type="compositionally biased region" description="Basic residues" evidence="7">
    <location>
        <begin position="78"/>
        <end position="89"/>
    </location>
</feature>
<keyword evidence="6" id="KW-0479">Metal-binding</keyword>
<dbReference type="GO" id="GO:0003677">
    <property type="term" value="F:DNA binding"/>
    <property type="evidence" value="ECO:0007669"/>
    <property type="project" value="UniProtKB-KW"/>
</dbReference>
<evidence type="ECO:0000256" key="1">
    <source>
        <dbReference type="ARBA" id="ARBA00004123"/>
    </source>
</evidence>
<evidence type="ECO:0000256" key="4">
    <source>
        <dbReference type="ARBA" id="ARBA00023163"/>
    </source>
</evidence>